<evidence type="ECO:0000313" key="1">
    <source>
        <dbReference type="EMBL" id="PQV62615.1"/>
    </source>
</evidence>
<dbReference type="InParanoid" id="A0A2S8SP87"/>
<proteinExistence type="predicted"/>
<dbReference type="EMBL" id="NIGF01000027">
    <property type="protein sequence ID" value="PQV62615.1"/>
    <property type="molecule type" value="Genomic_DNA"/>
</dbReference>
<reference evidence="1 2" key="1">
    <citation type="journal article" date="2018" name="Syst. Appl. Microbiol.">
        <title>Abditibacterium utsteinense sp. nov., the first cultivated member of candidate phylum FBP, isolated from ice-free Antarctic soil samples.</title>
        <authorList>
            <person name="Tahon G."/>
            <person name="Tytgat B."/>
            <person name="Lebbe L."/>
            <person name="Carlier A."/>
            <person name="Willems A."/>
        </authorList>
    </citation>
    <scope>NUCLEOTIDE SEQUENCE [LARGE SCALE GENOMIC DNA]</scope>
    <source>
        <strain evidence="1 2">LMG 29911</strain>
    </source>
</reference>
<protein>
    <submittedName>
        <fullName evidence="1">MetA-pathway of phenol degradation</fullName>
    </submittedName>
</protein>
<dbReference type="AlphaFoldDB" id="A0A2S8SP87"/>
<evidence type="ECO:0000313" key="2">
    <source>
        <dbReference type="Proteomes" id="UP000237684"/>
    </source>
</evidence>
<sequence>MVLAFKLKVPTATNRDIGTGKADYLPYVILGKTSDPYVFNANLGTNFITSPTKNEPLKNQFTYDFSVEHRLTPKLSVFAEAFANSSPALGERGTFPGAVATEYHLKNRFNAFVSTGYDSGHLINIRPGFNLEF</sequence>
<dbReference type="Proteomes" id="UP000237684">
    <property type="component" value="Unassembled WGS sequence"/>
</dbReference>
<comment type="caution">
    <text evidence="1">The sequence shown here is derived from an EMBL/GenBank/DDBJ whole genome shotgun (WGS) entry which is preliminary data.</text>
</comment>
<organism evidence="1 2">
    <name type="scientific">Abditibacterium utsteinense</name>
    <dbReference type="NCBI Taxonomy" id="1960156"/>
    <lineage>
        <taxon>Bacteria</taxon>
        <taxon>Pseudomonadati</taxon>
        <taxon>Abditibacteriota</taxon>
        <taxon>Abditibacteriia</taxon>
        <taxon>Abditibacteriales</taxon>
        <taxon>Abditibacteriaceae</taxon>
        <taxon>Abditibacterium</taxon>
    </lineage>
</organism>
<gene>
    <name evidence="1" type="ORF">B1R32_12727</name>
</gene>
<dbReference type="InterPro" id="IPR025737">
    <property type="entry name" value="FApF"/>
</dbReference>
<name>A0A2S8SP87_9BACT</name>
<keyword evidence="2" id="KW-1185">Reference proteome</keyword>
<dbReference type="Pfam" id="PF13557">
    <property type="entry name" value="Phenol_MetA_deg"/>
    <property type="match status" value="1"/>
</dbReference>
<accession>A0A2S8SP87</accession>